<dbReference type="Pfam" id="PF01657">
    <property type="entry name" value="Stress-antifung"/>
    <property type="match status" value="2"/>
</dbReference>
<feature type="chain" id="PRO_5043607655" description="Gnk2-homologous domain-containing protein" evidence="6">
    <location>
        <begin position="18"/>
        <end position="235"/>
    </location>
</feature>
<organism evidence="8 9">
    <name type="scientific">Rubroshorea leprosula</name>
    <dbReference type="NCBI Taxonomy" id="152421"/>
    <lineage>
        <taxon>Eukaryota</taxon>
        <taxon>Viridiplantae</taxon>
        <taxon>Streptophyta</taxon>
        <taxon>Embryophyta</taxon>
        <taxon>Tracheophyta</taxon>
        <taxon>Spermatophyta</taxon>
        <taxon>Magnoliopsida</taxon>
        <taxon>eudicotyledons</taxon>
        <taxon>Gunneridae</taxon>
        <taxon>Pentapetalae</taxon>
        <taxon>rosids</taxon>
        <taxon>malvids</taxon>
        <taxon>Malvales</taxon>
        <taxon>Dipterocarpaceae</taxon>
        <taxon>Rubroshorea</taxon>
    </lineage>
</organism>
<feature type="domain" description="Gnk2-homologous" evidence="7">
    <location>
        <begin position="19"/>
        <end position="121"/>
    </location>
</feature>
<keyword evidence="3 6" id="KW-0732">Signal</keyword>
<keyword evidence="9" id="KW-1185">Reference proteome</keyword>
<dbReference type="GO" id="GO:0005576">
    <property type="term" value="C:extracellular region"/>
    <property type="evidence" value="ECO:0007669"/>
    <property type="project" value="UniProtKB-SubCell"/>
</dbReference>
<evidence type="ECO:0000256" key="4">
    <source>
        <dbReference type="ARBA" id="ARBA00022737"/>
    </source>
</evidence>
<comment type="caution">
    <text evidence="8">The sequence shown here is derived from an EMBL/GenBank/DDBJ whole genome shotgun (WGS) entry which is preliminary data.</text>
</comment>
<evidence type="ECO:0000259" key="7">
    <source>
        <dbReference type="PROSITE" id="PS51473"/>
    </source>
</evidence>
<dbReference type="Proteomes" id="UP001054252">
    <property type="component" value="Unassembled WGS sequence"/>
</dbReference>
<keyword evidence="2" id="KW-0964">Secreted</keyword>
<comment type="subcellular location">
    <subcellularLocation>
        <location evidence="1">Secreted</location>
    </subcellularLocation>
</comment>
<sequence>MLLHLLTLPLLLQSVLGADPLSYFCSSSGNFSAYDLYETNLNKLIGYLFYQTPSTGFGMGSIGQKPHQAHGLGLCRGDVSSTDCRTCIAEAGSAIRKRCPSNKSAIIWYDDCLVKYSNIDFFGQIDNQNKFYMYNIREVNNSVTFNQKTRELLSRLAEEAYGSPKLYATGEMELEGSTKLYGLTQCTRDLSGVNCKKCLEGIIGELPNCCDAKEGGRVIGGSCNFIYEIYPFVNA</sequence>
<gene>
    <name evidence="8" type="ORF">SLEP1_g18354</name>
</gene>
<feature type="domain" description="Gnk2-homologous" evidence="7">
    <location>
        <begin position="127"/>
        <end position="232"/>
    </location>
</feature>
<dbReference type="PANTHER" id="PTHR32411:SF43">
    <property type="entry name" value="CYSTEINE-RICH REPEAT SECRETORY PROTEIN 38"/>
    <property type="match status" value="1"/>
</dbReference>
<comment type="similarity">
    <text evidence="5">Belongs to the cysteine-rich repeat secretory protein family.</text>
</comment>
<dbReference type="InterPro" id="IPR002902">
    <property type="entry name" value="GNK2"/>
</dbReference>
<proteinExistence type="inferred from homology"/>
<protein>
    <recommendedName>
        <fullName evidence="7">Gnk2-homologous domain-containing protein</fullName>
    </recommendedName>
</protein>
<dbReference type="Gene3D" id="3.30.430.20">
    <property type="entry name" value="Gnk2 domain, C-X8-C-X2-C motif"/>
    <property type="match status" value="2"/>
</dbReference>
<keyword evidence="4" id="KW-0677">Repeat</keyword>
<dbReference type="InterPro" id="IPR038408">
    <property type="entry name" value="GNK2_sf"/>
</dbReference>
<dbReference type="CDD" id="cd23509">
    <property type="entry name" value="Gnk2-like"/>
    <property type="match status" value="2"/>
</dbReference>
<accession>A0AAV5IX42</accession>
<dbReference type="EMBL" id="BPVZ01000025">
    <property type="protein sequence ID" value="GKV06456.1"/>
    <property type="molecule type" value="Genomic_DNA"/>
</dbReference>
<dbReference type="AlphaFoldDB" id="A0AAV5IX42"/>
<evidence type="ECO:0000256" key="2">
    <source>
        <dbReference type="ARBA" id="ARBA00022525"/>
    </source>
</evidence>
<evidence type="ECO:0000256" key="6">
    <source>
        <dbReference type="SAM" id="SignalP"/>
    </source>
</evidence>
<dbReference type="PANTHER" id="PTHR32411">
    <property type="entry name" value="CYSTEINE-RICH REPEAT SECRETORY PROTEIN 38-RELATED"/>
    <property type="match status" value="1"/>
</dbReference>
<name>A0AAV5IX42_9ROSI</name>
<dbReference type="InterPro" id="IPR050581">
    <property type="entry name" value="CRR_secretory_protein"/>
</dbReference>
<evidence type="ECO:0000256" key="1">
    <source>
        <dbReference type="ARBA" id="ARBA00004613"/>
    </source>
</evidence>
<dbReference type="PROSITE" id="PS51473">
    <property type="entry name" value="GNK2"/>
    <property type="match status" value="2"/>
</dbReference>
<evidence type="ECO:0000313" key="8">
    <source>
        <dbReference type="EMBL" id="GKV06456.1"/>
    </source>
</evidence>
<evidence type="ECO:0000256" key="5">
    <source>
        <dbReference type="ARBA" id="ARBA00038515"/>
    </source>
</evidence>
<evidence type="ECO:0000313" key="9">
    <source>
        <dbReference type="Proteomes" id="UP001054252"/>
    </source>
</evidence>
<reference evidence="8 9" key="1">
    <citation type="journal article" date="2021" name="Commun. Biol.">
        <title>The genome of Shorea leprosula (Dipterocarpaceae) highlights the ecological relevance of drought in aseasonal tropical rainforests.</title>
        <authorList>
            <person name="Ng K.K.S."/>
            <person name="Kobayashi M.J."/>
            <person name="Fawcett J.A."/>
            <person name="Hatakeyama M."/>
            <person name="Paape T."/>
            <person name="Ng C.H."/>
            <person name="Ang C.C."/>
            <person name="Tnah L.H."/>
            <person name="Lee C.T."/>
            <person name="Nishiyama T."/>
            <person name="Sese J."/>
            <person name="O'Brien M.J."/>
            <person name="Copetti D."/>
            <person name="Mohd Noor M.I."/>
            <person name="Ong R.C."/>
            <person name="Putra M."/>
            <person name="Sireger I.Z."/>
            <person name="Indrioko S."/>
            <person name="Kosugi Y."/>
            <person name="Izuno A."/>
            <person name="Isagi Y."/>
            <person name="Lee S.L."/>
            <person name="Shimizu K.K."/>
        </authorList>
    </citation>
    <scope>NUCLEOTIDE SEQUENCE [LARGE SCALE GENOMIC DNA]</scope>
    <source>
        <strain evidence="8">214</strain>
    </source>
</reference>
<evidence type="ECO:0000256" key="3">
    <source>
        <dbReference type="ARBA" id="ARBA00022729"/>
    </source>
</evidence>
<dbReference type="FunFam" id="3.30.430.20:FF:000002">
    <property type="entry name" value="Cysteine-rich receptor-like protein kinase 10"/>
    <property type="match status" value="1"/>
</dbReference>
<feature type="signal peptide" evidence="6">
    <location>
        <begin position="1"/>
        <end position="17"/>
    </location>
</feature>